<dbReference type="InterPro" id="IPR036249">
    <property type="entry name" value="Thioredoxin-like_sf"/>
</dbReference>
<evidence type="ECO:0000313" key="3">
    <source>
        <dbReference type="Proteomes" id="UP000037923"/>
    </source>
</evidence>
<evidence type="ECO:0000256" key="1">
    <source>
        <dbReference type="SAM" id="MobiDB-lite"/>
    </source>
</evidence>
<dbReference type="RefSeq" id="XP_015652417.1">
    <property type="nucleotide sequence ID" value="XM_015809097.1"/>
</dbReference>
<keyword evidence="3" id="KW-1185">Reference proteome</keyword>
<dbReference type="VEuPathDB" id="TriTrypDB:LpyrH10_32_0850"/>
<sequence length="91" mass="9824">MSQEMKRAFPELSTVHVIPCSHFGGHVYAGNVLIYSKHGGVCFGCVTPNDVETIVDVVRNDDGVVPDGLQGRVRGRMTSGTPDASLSHKER</sequence>
<gene>
    <name evidence="2" type="ORF">ABB37_09552</name>
</gene>
<evidence type="ECO:0000313" key="2">
    <source>
        <dbReference type="EMBL" id="KPA73978.1"/>
    </source>
</evidence>
<dbReference type="Proteomes" id="UP000037923">
    <property type="component" value="Unassembled WGS sequence"/>
</dbReference>
<accession>A0A0N1J482</accession>
<organism evidence="2 3">
    <name type="scientific">Leptomonas pyrrhocoris</name>
    <name type="common">Firebug parasite</name>
    <dbReference type="NCBI Taxonomy" id="157538"/>
    <lineage>
        <taxon>Eukaryota</taxon>
        <taxon>Discoba</taxon>
        <taxon>Euglenozoa</taxon>
        <taxon>Kinetoplastea</taxon>
        <taxon>Metakinetoplastina</taxon>
        <taxon>Trypanosomatida</taxon>
        <taxon>Trypanosomatidae</taxon>
        <taxon>Leishmaniinae</taxon>
        <taxon>Leptomonas</taxon>
    </lineage>
</organism>
<dbReference type="PANTHER" id="PTHR31902">
    <property type="entry name" value="ACTIN PATCHES DISTAL PROTEIN 1"/>
    <property type="match status" value="1"/>
</dbReference>
<dbReference type="GeneID" id="26909835"/>
<reference evidence="2 3" key="1">
    <citation type="submission" date="2015-07" db="EMBL/GenBank/DDBJ databases">
        <title>High-quality genome of monoxenous trypanosomatid Leptomonas pyrrhocoris.</title>
        <authorList>
            <person name="Flegontov P."/>
            <person name="Butenko A."/>
            <person name="Firsov S."/>
            <person name="Vlcek C."/>
            <person name="Logacheva M.D."/>
            <person name="Field M."/>
            <person name="Filatov D."/>
            <person name="Flegontova O."/>
            <person name="Gerasimov E."/>
            <person name="Jackson A.P."/>
            <person name="Kelly S."/>
            <person name="Opperdoes F."/>
            <person name="O'Reilly A."/>
            <person name="Votypka J."/>
            <person name="Yurchenko V."/>
            <person name="Lukes J."/>
        </authorList>
    </citation>
    <scope>NUCLEOTIDE SEQUENCE [LARGE SCALE GENOMIC DNA]</scope>
    <source>
        <strain evidence="2">H10</strain>
    </source>
</reference>
<comment type="caution">
    <text evidence="2">The sequence shown here is derived from an EMBL/GenBank/DDBJ whole genome shotgun (WGS) entry which is preliminary data.</text>
</comment>
<protein>
    <submittedName>
        <fullName evidence="2">Uncharacterized protein</fullName>
    </submittedName>
</protein>
<dbReference type="OrthoDB" id="10253744at2759"/>
<dbReference type="InterPro" id="IPR009737">
    <property type="entry name" value="Aim32/Apd1-like"/>
</dbReference>
<dbReference type="SUPFAM" id="SSF52833">
    <property type="entry name" value="Thioredoxin-like"/>
    <property type="match status" value="1"/>
</dbReference>
<dbReference type="EMBL" id="LGTL01000032">
    <property type="protein sequence ID" value="KPA73978.1"/>
    <property type="molecule type" value="Genomic_DNA"/>
</dbReference>
<feature type="region of interest" description="Disordered" evidence="1">
    <location>
        <begin position="66"/>
        <end position="91"/>
    </location>
</feature>
<dbReference type="Gene3D" id="3.40.30.10">
    <property type="entry name" value="Glutaredoxin"/>
    <property type="match status" value="1"/>
</dbReference>
<dbReference type="AlphaFoldDB" id="A0A0N1J482"/>
<proteinExistence type="predicted"/>
<dbReference type="PANTHER" id="PTHR31902:SF14">
    <property type="entry name" value="ACTIN PATCHES DISTAL PROTEIN 1"/>
    <property type="match status" value="1"/>
</dbReference>
<name>A0A0N1J482_LEPPY</name>
<dbReference type="Pfam" id="PF06999">
    <property type="entry name" value="Suc_Fer-like"/>
    <property type="match status" value="1"/>
</dbReference>